<dbReference type="AlphaFoldDB" id="A0ABC8EFU6"/>
<evidence type="ECO:0000313" key="2">
    <source>
        <dbReference type="Proteomes" id="UP001321763"/>
    </source>
</evidence>
<accession>A0ABC8EFU6</accession>
<proteinExistence type="predicted"/>
<organism evidence="1 2">
    <name type="scientific">Clostridium tetani</name>
    <dbReference type="NCBI Taxonomy" id="1513"/>
    <lineage>
        <taxon>Bacteria</taxon>
        <taxon>Bacillati</taxon>
        <taxon>Bacillota</taxon>
        <taxon>Clostridia</taxon>
        <taxon>Eubacteriales</taxon>
        <taxon>Clostridiaceae</taxon>
        <taxon>Clostridium</taxon>
    </lineage>
</organism>
<gene>
    <name evidence="1" type="ORF">K234311028_21070</name>
</gene>
<dbReference type="Proteomes" id="UP001321763">
    <property type="component" value="Chromosome"/>
</dbReference>
<reference evidence="1 2" key="1">
    <citation type="submission" date="2022-09" db="EMBL/GenBank/DDBJ databases">
        <title>complete genome sequences of Clostridium tetani str. KHSU-234311-028 isolated from soil.</title>
        <authorList>
            <person name="Sekizuka T."/>
            <person name="Shitada C."/>
            <person name="Takahashi M."/>
            <person name="Kuroda M."/>
        </authorList>
    </citation>
    <scope>NUCLEOTIDE SEQUENCE [LARGE SCALE GENOMIC DNA]</scope>
    <source>
        <strain evidence="1 2">KHSU-234311-028</strain>
    </source>
</reference>
<protein>
    <submittedName>
        <fullName evidence="1">Uncharacterized protein</fullName>
    </submittedName>
</protein>
<evidence type="ECO:0000313" key="1">
    <source>
        <dbReference type="EMBL" id="BDR81861.1"/>
    </source>
</evidence>
<dbReference type="EMBL" id="AP026818">
    <property type="protein sequence ID" value="BDR81861.1"/>
    <property type="molecule type" value="Genomic_DNA"/>
</dbReference>
<sequence>MSYLNIFINKEELLLKGRIYLHKNGGDLMGEFKEEIIKLAEEILFLIKKDGYNIEDMTQEEVNELIDKYLASLNMENLDELMELEETEDFLLEEYNYGVKKHGFLKFYDTFTKNIKSNNIHKQEKRYIN</sequence>
<name>A0ABC8EFU6_CLOTA</name>
<dbReference type="RefSeq" id="WP_317724475.1">
    <property type="nucleotide sequence ID" value="NZ_AP026818.1"/>
</dbReference>